<comment type="caution">
    <text evidence="15">The sequence shown here is derived from an EMBL/GenBank/DDBJ whole genome shotgun (WGS) entry which is preliminary data.</text>
</comment>
<keyword evidence="7" id="KW-0472">Membrane</keyword>
<keyword evidence="6 11" id="KW-0732">Signal</keyword>
<feature type="domain" description="TamA POTRA" evidence="14">
    <location>
        <begin position="26"/>
        <end position="103"/>
    </location>
</feature>
<comment type="subcellular location">
    <subcellularLocation>
        <location evidence="1">Cell outer membrane</location>
    </subcellularLocation>
</comment>
<feature type="domain" description="POTRA" evidence="13">
    <location>
        <begin position="196"/>
        <end position="262"/>
    </location>
</feature>
<feature type="domain" description="Bacterial surface antigen (D15)" evidence="12">
    <location>
        <begin position="301"/>
        <end position="569"/>
    </location>
</feature>
<dbReference type="PANTHER" id="PTHR12815:SF47">
    <property type="entry name" value="TRANSLOCATION AND ASSEMBLY MODULE SUBUNIT TAMA"/>
    <property type="match status" value="1"/>
</dbReference>
<dbReference type="Pfam" id="PF07244">
    <property type="entry name" value="POTRA"/>
    <property type="match status" value="1"/>
</dbReference>
<evidence type="ECO:0000259" key="14">
    <source>
        <dbReference type="Pfam" id="PF17243"/>
    </source>
</evidence>
<reference evidence="15" key="2">
    <citation type="submission" date="2021-06" db="EMBL/GenBank/DDBJ databases">
        <title>Genomic Description and Analysis of Intracellular Bacteria, Candidatus Berkiella cookevillensis and Candidatus Berkiella aquae.</title>
        <authorList>
            <person name="Kidane D.T."/>
            <person name="Mehari Y.T."/>
            <person name="Rice F.C."/>
            <person name="Arivett B.A."/>
            <person name="Farone A.L."/>
            <person name="Berk S.G."/>
            <person name="Farone M.B."/>
        </authorList>
    </citation>
    <scope>NUCLEOTIDE SEQUENCE</scope>
    <source>
        <strain evidence="15">CC99</strain>
    </source>
</reference>
<accession>A0AAE3HSQ3</accession>
<dbReference type="InterPro" id="IPR035243">
    <property type="entry name" value="TamA_POTRA_Dom_1"/>
</dbReference>
<protein>
    <recommendedName>
        <fullName evidence="3">Translocation and assembly module subunit TamA</fullName>
    </recommendedName>
    <alternativeName>
        <fullName evidence="9">Autotransporter assembly factor TamA</fullName>
    </alternativeName>
</protein>
<reference evidence="15" key="1">
    <citation type="journal article" date="2016" name="Genome Announc.">
        <title>Draft Genome Sequences of Two Novel Amoeba-Resistant Intranuclear Bacteria, 'Candidatus Berkiella cookevillensis' and 'Candidatus Berkiella aquae'.</title>
        <authorList>
            <person name="Mehari Y.T."/>
            <person name="Arivett B.A."/>
            <person name="Farone A.L."/>
            <person name="Gunderson J.H."/>
            <person name="Farone M.B."/>
        </authorList>
    </citation>
    <scope>NUCLEOTIDE SEQUENCE</scope>
    <source>
        <strain evidence="15">CC99</strain>
    </source>
</reference>
<dbReference type="Gene3D" id="2.40.160.50">
    <property type="entry name" value="membrane protein fhac: a member of the omp85/tpsb transporter family"/>
    <property type="match status" value="1"/>
</dbReference>
<comment type="subunit">
    <text evidence="10">Interacts with TamB to form the translocation and assembly module (TAM).</text>
</comment>
<dbReference type="InterPro" id="IPR000184">
    <property type="entry name" value="Bac_surfAg_D15"/>
</dbReference>
<evidence type="ECO:0000256" key="7">
    <source>
        <dbReference type="ARBA" id="ARBA00023136"/>
    </source>
</evidence>
<keyword evidence="4" id="KW-1134">Transmembrane beta strand</keyword>
<proteinExistence type="inferred from homology"/>
<sequence length="581" mass="66102">MRKLLLCCLITLTSNTVSAIEPVSLSVKINGVSEDIEKHIRSDMSLQHLRSDPAISESVLEYYIERAIQEITVSLQPYGFYNPHITARKSFKKNRWLISFSVDKGPVVQIETIDIQIEGPGLYNPNLSNIAKLMPLKIGNTLLHEEYEAGKKAILNAAIYEGYLAAELTTHRVEVDTQRSKAKIIIVLNTSNLYYFGHTTFSDSLLNNTFLNRYPTYEEGDPFTAQKLLNLEDALRNSDYFSTVRVDSQPNHETYQVPISVDLEDQKPNHYLFGAGYGTDTGPRGKVGYLRRRVNSKGHKFNAQLQLSELFHKVEADYIIPGKRPQTDSISINSKYMEDEYNEKPVESLELTLSEKREIYGWDRIMGLSFIHEKSVTFISNESRRDDLLLPFIEFKNTTRDNLNNPTRGRTRMIRLKGAHDDLASSVSFAQIYFQERWLHSFAYDFKTLFRLELGATLPRTYDKLPLSQRFFAGGDTSIRGFGYRSLPAEIDKDDERQPVGGSYLFVTSLELGKMIYKPFGIHSFIDMGNAFRSSKDEVQIGIGGGINYDTKLGPIKFSIAKPITNAAQSWRIHATFGPEL</sequence>
<dbReference type="EMBL" id="LKHV02000001">
    <property type="protein sequence ID" value="MCS5708864.1"/>
    <property type="molecule type" value="Genomic_DNA"/>
</dbReference>
<evidence type="ECO:0000313" key="16">
    <source>
        <dbReference type="Proteomes" id="UP000051494"/>
    </source>
</evidence>
<comment type="similarity">
    <text evidence="2">Belongs to the TamA family.</text>
</comment>
<evidence type="ECO:0000256" key="2">
    <source>
        <dbReference type="ARBA" id="ARBA00010248"/>
    </source>
</evidence>
<dbReference type="InterPro" id="IPR039910">
    <property type="entry name" value="D15-like"/>
</dbReference>
<evidence type="ECO:0000256" key="3">
    <source>
        <dbReference type="ARBA" id="ARBA00015419"/>
    </source>
</evidence>
<feature type="signal peptide" evidence="11">
    <location>
        <begin position="1"/>
        <end position="19"/>
    </location>
</feature>
<keyword evidence="5" id="KW-0812">Transmembrane</keyword>
<evidence type="ECO:0000256" key="9">
    <source>
        <dbReference type="ARBA" id="ARBA00033063"/>
    </source>
</evidence>
<evidence type="ECO:0000259" key="12">
    <source>
        <dbReference type="Pfam" id="PF01103"/>
    </source>
</evidence>
<dbReference type="Proteomes" id="UP000051494">
    <property type="component" value="Unassembled WGS sequence"/>
</dbReference>
<dbReference type="PANTHER" id="PTHR12815">
    <property type="entry name" value="SORTING AND ASSEMBLY MACHINERY SAMM50 PROTEIN FAMILY MEMBER"/>
    <property type="match status" value="1"/>
</dbReference>
<evidence type="ECO:0000256" key="4">
    <source>
        <dbReference type="ARBA" id="ARBA00022452"/>
    </source>
</evidence>
<evidence type="ECO:0000313" key="15">
    <source>
        <dbReference type="EMBL" id="MCS5708864.1"/>
    </source>
</evidence>
<dbReference type="RefSeq" id="WP_158003198.1">
    <property type="nucleotide sequence ID" value="NZ_LKHV02000001.1"/>
</dbReference>
<dbReference type="GO" id="GO:0097347">
    <property type="term" value="C:TAM protein secretion complex"/>
    <property type="evidence" value="ECO:0007669"/>
    <property type="project" value="TreeGrafter"/>
</dbReference>
<organism evidence="15 16">
    <name type="scientific">Candidatus Berkiella cookevillensis</name>
    <dbReference type="NCBI Taxonomy" id="437022"/>
    <lineage>
        <taxon>Bacteria</taxon>
        <taxon>Pseudomonadati</taxon>
        <taxon>Pseudomonadota</taxon>
        <taxon>Gammaproteobacteria</taxon>
        <taxon>Candidatus Berkiellales</taxon>
        <taxon>Candidatus Berkiellaceae</taxon>
        <taxon>Candidatus Berkiella</taxon>
    </lineage>
</organism>
<evidence type="ECO:0000256" key="8">
    <source>
        <dbReference type="ARBA" id="ARBA00023237"/>
    </source>
</evidence>
<evidence type="ECO:0000259" key="13">
    <source>
        <dbReference type="Pfam" id="PF07244"/>
    </source>
</evidence>
<dbReference type="Pfam" id="PF01103">
    <property type="entry name" value="Omp85"/>
    <property type="match status" value="1"/>
</dbReference>
<evidence type="ECO:0000256" key="1">
    <source>
        <dbReference type="ARBA" id="ARBA00004442"/>
    </source>
</evidence>
<evidence type="ECO:0000256" key="5">
    <source>
        <dbReference type="ARBA" id="ARBA00022692"/>
    </source>
</evidence>
<name>A0AAE3HSQ3_9GAMM</name>
<dbReference type="Pfam" id="PF17243">
    <property type="entry name" value="POTRA_TamA_1"/>
    <property type="match status" value="1"/>
</dbReference>
<keyword evidence="8" id="KW-0998">Cell outer membrane</keyword>
<dbReference type="GO" id="GO:0009279">
    <property type="term" value="C:cell outer membrane"/>
    <property type="evidence" value="ECO:0007669"/>
    <property type="project" value="UniProtKB-SubCell"/>
</dbReference>
<evidence type="ECO:0000256" key="6">
    <source>
        <dbReference type="ARBA" id="ARBA00022729"/>
    </source>
</evidence>
<dbReference type="GO" id="GO:0009306">
    <property type="term" value="P:protein secretion"/>
    <property type="evidence" value="ECO:0007669"/>
    <property type="project" value="TreeGrafter"/>
</dbReference>
<gene>
    <name evidence="15" type="ORF">CC99x_008090</name>
</gene>
<dbReference type="InterPro" id="IPR010827">
    <property type="entry name" value="BamA/TamA_POTRA"/>
</dbReference>
<feature type="chain" id="PRO_5042182206" description="Translocation and assembly module subunit TamA" evidence="11">
    <location>
        <begin position="20"/>
        <end position="581"/>
    </location>
</feature>
<dbReference type="Gene3D" id="3.10.20.310">
    <property type="entry name" value="membrane protein fhac"/>
    <property type="match status" value="3"/>
</dbReference>
<keyword evidence="16" id="KW-1185">Reference proteome</keyword>
<evidence type="ECO:0000256" key="10">
    <source>
        <dbReference type="ARBA" id="ARBA00093548"/>
    </source>
</evidence>
<dbReference type="AlphaFoldDB" id="A0AAE3HSQ3"/>
<evidence type="ECO:0000256" key="11">
    <source>
        <dbReference type="SAM" id="SignalP"/>
    </source>
</evidence>